<keyword evidence="3" id="KW-1185">Reference proteome</keyword>
<feature type="compositionally biased region" description="Polar residues" evidence="1">
    <location>
        <begin position="39"/>
        <end position="49"/>
    </location>
</feature>
<dbReference type="InParanoid" id="A0A139WNI8"/>
<sequence>MKGPGPAGLALWSDAMMRPSNRNQNQNQHNTTHRVGSTHVLTDQKSSRV</sequence>
<reference evidence="2 3" key="2">
    <citation type="journal article" date="2010" name="Nucleic Acids Res.">
        <title>BeetleBase in 2010: revisions to provide comprehensive genomic information for Tribolium castaneum.</title>
        <authorList>
            <person name="Kim H.S."/>
            <person name="Murphy T."/>
            <person name="Xia J."/>
            <person name="Caragea D."/>
            <person name="Park Y."/>
            <person name="Beeman R.W."/>
            <person name="Lorenzen M.D."/>
            <person name="Butcher S."/>
            <person name="Manak J.R."/>
            <person name="Brown S.J."/>
        </authorList>
    </citation>
    <scope>GENOME REANNOTATION</scope>
    <source>
        <strain evidence="2 3">Georgia GA2</strain>
    </source>
</reference>
<evidence type="ECO:0000313" key="2">
    <source>
        <dbReference type="EMBL" id="KYB29578.1"/>
    </source>
</evidence>
<name>A0A139WNI8_TRICA</name>
<organism evidence="2 3">
    <name type="scientific">Tribolium castaneum</name>
    <name type="common">Red flour beetle</name>
    <dbReference type="NCBI Taxonomy" id="7070"/>
    <lineage>
        <taxon>Eukaryota</taxon>
        <taxon>Metazoa</taxon>
        <taxon>Ecdysozoa</taxon>
        <taxon>Arthropoda</taxon>
        <taxon>Hexapoda</taxon>
        <taxon>Insecta</taxon>
        <taxon>Pterygota</taxon>
        <taxon>Neoptera</taxon>
        <taxon>Endopterygota</taxon>
        <taxon>Coleoptera</taxon>
        <taxon>Polyphaga</taxon>
        <taxon>Cucujiformia</taxon>
        <taxon>Tenebrionidae</taxon>
        <taxon>Tenebrionidae incertae sedis</taxon>
        <taxon>Tribolium</taxon>
    </lineage>
</organism>
<evidence type="ECO:0000313" key="3">
    <source>
        <dbReference type="Proteomes" id="UP000007266"/>
    </source>
</evidence>
<dbReference type="EMBL" id="KQ971307">
    <property type="protein sequence ID" value="KYB29578.1"/>
    <property type="molecule type" value="Genomic_DNA"/>
</dbReference>
<evidence type="ECO:0000256" key="1">
    <source>
        <dbReference type="SAM" id="MobiDB-lite"/>
    </source>
</evidence>
<reference evidence="2 3" key="1">
    <citation type="journal article" date="2008" name="Nature">
        <title>The genome of the model beetle and pest Tribolium castaneum.</title>
        <authorList>
            <consortium name="Tribolium Genome Sequencing Consortium"/>
            <person name="Richards S."/>
            <person name="Gibbs R.A."/>
            <person name="Weinstock G.M."/>
            <person name="Brown S.J."/>
            <person name="Denell R."/>
            <person name="Beeman R.W."/>
            <person name="Gibbs R."/>
            <person name="Beeman R.W."/>
            <person name="Brown S.J."/>
            <person name="Bucher G."/>
            <person name="Friedrich M."/>
            <person name="Grimmelikhuijzen C.J."/>
            <person name="Klingler M."/>
            <person name="Lorenzen M."/>
            <person name="Richards S."/>
            <person name="Roth S."/>
            <person name="Schroder R."/>
            <person name="Tautz D."/>
            <person name="Zdobnov E.M."/>
            <person name="Muzny D."/>
            <person name="Gibbs R.A."/>
            <person name="Weinstock G.M."/>
            <person name="Attaway T."/>
            <person name="Bell S."/>
            <person name="Buhay C.J."/>
            <person name="Chandrabose M.N."/>
            <person name="Chavez D."/>
            <person name="Clerk-Blankenburg K.P."/>
            <person name="Cree A."/>
            <person name="Dao M."/>
            <person name="Davis C."/>
            <person name="Chacko J."/>
            <person name="Dinh H."/>
            <person name="Dugan-Rocha S."/>
            <person name="Fowler G."/>
            <person name="Garner T.T."/>
            <person name="Garnes J."/>
            <person name="Gnirke A."/>
            <person name="Hawes A."/>
            <person name="Hernandez J."/>
            <person name="Hines S."/>
            <person name="Holder M."/>
            <person name="Hume J."/>
            <person name="Jhangiani S.N."/>
            <person name="Joshi V."/>
            <person name="Khan Z.M."/>
            <person name="Jackson L."/>
            <person name="Kovar C."/>
            <person name="Kowis A."/>
            <person name="Lee S."/>
            <person name="Lewis L.R."/>
            <person name="Margolis J."/>
            <person name="Morgan M."/>
            <person name="Nazareth L.V."/>
            <person name="Nguyen N."/>
            <person name="Okwuonu G."/>
            <person name="Parker D."/>
            <person name="Richards S."/>
            <person name="Ruiz S.J."/>
            <person name="Santibanez J."/>
            <person name="Savard J."/>
            <person name="Scherer S.E."/>
            <person name="Schneider B."/>
            <person name="Sodergren E."/>
            <person name="Tautz D."/>
            <person name="Vattahil S."/>
            <person name="Villasana D."/>
            <person name="White C.S."/>
            <person name="Wright R."/>
            <person name="Park Y."/>
            <person name="Beeman R.W."/>
            <person name="Lord J."/>
            <person name="Oppert B."/>
            <person name="Lorenzen M."/>
            <person name="Brown S."/>
            <person name="Wang L."/>
            <person name="Savard J."/>
            <person name="Tautz D."/>
            <person name="Richards S."/>
            <person name="Weinstock G."/>
            <person name="Gibbs R.A."/>
            <person name="Liu Y."/>
            <person name="Worley K."/>
            <person name="Weinstock G."/>
            <person name="Elsik C.G."/>
            <person name="Reese J.T."/>
            <person name="Elhaik E."/>
            <person name="Landan G."/>
            <person name="Graur D."/>
            <person name="Arensburger P."/>
            <person name="Atkinson P."/>
            <person name="Beeman R.W."/>
            <person name="Beidler J."/>
            <person name="Brown S.J."/>
            <person name="Demuth J.P."/>
            <person name="Drury D.W."/>
            <person name="Du Y.Z."/>
            <person name="Fujiwara H."/>
            <person name="Lorenzen M."/>
            <person name="Maselli V."/>
            <person name="Osanai M."/>
            <person name="Park Y."/>
            <person name="Robertson H.M."/>
            <person name="Tu Z."/>
            <person name="Wang J.J."/>
            <person name="Wang S."/>
            <person name="Richards S."/>
            <person name="Song H."/>
            <person name="Zhang L."/>
            <person name="Sodergren E."/>
            <person name="Werner D."/>
            <person name="Stanke M."/>
            <person name="Morgenstern B."/>
            <person name="Solovyev V."/>
            <person name="Kosarev P."/>
            <person name="Brown G."/>
            <person name="Chen H.C."/>
            <person name="Ermolaeva O."/>
            <person name="Hlavina W."/>
            <person name="Kapustin Y."/>
            <person name="Kiryutin B."/>
            <person name="Kitts P."/>
            <person name="Maglott D."/>
            <person name="Pruitt K."/>
            <person name="Sapojnikov V."/>
            <person name="Souvorov A."/>
            <person name="Mackey A.J."/>
            <person name="Waterhouse R.M."/>
            <person name="Wyder S."/>
            <person name="Zdobnov E.M."/>
            <person name="Zdobnov E.M."/>
            <person name="Wyder S."/>
            <person name="Kriventseva E.V."/>
            <person name="Kadowaki T."/>
            <person name="Bork P."/>
            <person name="Aranda M."/>
            <person name="Bao R."/>
            <person name="Beermann A."/>
            <person name="Berns N."/>
            <person name="Bolognesi R."/>
            <person name="Bonneton F."/>
            <person name="Bopp D."/>
            <person name="Brown S.J."/>
            <person name="Bucher G."/>
            <person name="Butts T."/>
            <person name="Chaumot A."/>
            <person name="Denell R.E."/>
            <person name="Ferrier D.E."/>
            <person name="Friedrich M."/>
            <person name="Gordon C.M."/>
            <person name="Jindra M."/>
            <person name="Klingler M."/>
            <person name="Lan Q."/>
            <person name="Lattorff H.M."/>
            <person name="Laudet V."/>
            <person name="von Levetsow C."/>
            <person name="Liu Z."/>
            <person name="Lutz R."/>
            <person name="Lynch J.A."/>
            <person name="da Fonseca R.N."/>
            <person name="Posnien N."/>
            <person name="Reuter R."/>
            <person name="Roth S."/>
            <person name="Savard J."/>
            <person name="Schinko J.B."/>
            <person name="Schmitt C."/>
            <person name="Schoppmeier M."/>
            <person name="Schroder R."/>
            <person name="Shippy T.D."/>
            <person name="Simonnet F."/>
            <person name="Marques-Souza H."/>
            <person name="Tautz D."/>
            <person name="Tomoyasu Y."/>
            <person name="Trauner J."/>
            <person name="Van der Zee M."/>
            <person name="Vervoort M."/>
            <person name="Wittkopp N."/>
            <person name="Wimmer E.A."/>
            <person name="Yang X."/>
            <person name="Jones A.K."/>
            <person name="Sattelle D.B."/>
            <person name="Ebert P.R."/>
            <person name="Nelson D."/>
            <person name="Scott J.G."/>
            <person name="Beeman R.W."/>
            <person name="Muthukrishnan S."/>
            <person name="Kramer K.J."/>
            <person name="Arakane Y."/>
            <person name="Beeman R.W."/>
            <person name="Zhu Q."/>
            <person name="Hogenkamp D."/>
            <person name="Dixit R."/>
            <person name="Oppert B."/>
            <person name="Jiang H."/>
            <person name="Zou Z."/>
            <person name="Marshall J."/>
            <person name="Elpidina E."/>
            <person name="Vinokurov K."/>
            <person name="Oppert C."/>
            <person name="Zou Z."/>
            <person name="Evans J."/>
            <person name="Lu Z."/>
            <person name="Zhao P."/>
            <person name="Sumathipala N."/>
            <person name="Altincicek B."/>
            <person name="Vilcinskas A."/>
            <person name="Williams M."/>
            <person name="Hultmark D."/>
            <person name="Hetru C."/>
            <person name="Jiang H."/>
            <person name="Grimmelikhuijzen C.J."/>
            <person name="Hauser F."/>
            <person name="Cazzamali G."/>
            <person name="Williamson M."/>
            <person name="Park Y."/>
            <person name="Li B."/>
            <person name="Tanaka Y."/>
            <person name="Predel R."/>
            <person name="Neupert S."/>
            <person name="Schachtner J."/>
            <person name="Verleyen P."/>
            <person name="Raible F."/>
            <person name="Bork P."/>
            <person name="Friedrich M."/>
            <person name="Walden K.K."/>
            <person name="Robertson H.M."/>
            <person name="Angeli S."/>
            <person name="Foret S."/>
            <person name="Bucher G."/>
            <person name="Schuetz S."/>
            <person name="Maleszka R."/>
            <person name="Wimmer E.A."/>
            <person name="Beeman R.W."/>
            <person name="Lorenzen M."/>
            <person name="Tomoyasu Y."/>
            <person name="Miller S.C."/>
            <person name="Grossmann D."/>
            <person name="Bucher G."/>
        </authorList>
    </citation>
    <scope>NUCLEOTIDE SEQUENCE [LARGE SCALE GENOMIC DNA]</scope>
    <source>
        <strain evidence="2 3">Georgia GA2</strain>
    </source>
</reference>
<accession>A0A139WNI8</accession>
<dbReference type="Proteomes" id="UP000007266">
    <property type="component" value="Linkage group 1"/>
</dbReference>
<feature type="region of interest" description="Disordered" evidence="1">
    <location>
        <begin position="1"/>
        <end position="49"/>
    </location>
</feature>
<dbReference type="AlphaFoldDB" id="A0A139WNI8"/>
<gene>
    <name evidence="2" type="primary">AUGUSTUS-3.0.2_31482</name>
    <name evidence="2" type="ORF">TcasGA2_TC031482</name>
</gene>
<protein>
    <submittedName>
        <fullName evidence="2">Uncharacterized protein</fullName>
    </submittedName>
</protein>
<proteinExistence type="predicted"/>
<feature type="compositionally biased region" description="Low complexity" evidence="1">
    <location>
        <begin position="21"/>
        <end position="34"/>
    </location>
</feature>